<evidence type="ECO:0000256" key="5">
    <source>
        <dbReference type="SAM" id="Phobius"/>
    </source>
</evidence>
<dbReference type="SUPFAM" id="SSF56112">
    <property type="entry name" value="Protein kinase-like (PK-like)"/>
    <property type="match status" value="1"/>
</dbReference>
<dbReference type="InterPro" id="IPR000719">
    <property type="entry name" value="Prot_kinase_dom"/>
</dbReference>
<dbReference type="SMART" id="SM00220">
    <property type="entry name" value="S_TKc"/>
    <property type="match status" value="1"/>
</dbReference>
<evidence type="ECO:0000313" key="7">
    <source>
        <dbReference type="EMBL" id="AAX07525.1"/>
    </source>
</evidence>
<dbReference type="PANTHER" id="PTHR43289:SF30">
    <property type="entry name" value="NON-SPECIFIC SERINE_THREONINE PROTEIN KINASE"/>
    <property type="match status" value="1"/>
</dbReference>
<evidence type="ECO:0000259" key="6">
    <source>
        <dbReference type="PROSITE" id="PS50011"/>
    </source>
</evidence>
<dbReference type="AlphaFoldDB" id="Q5EUF7"/>
<dbReference type="InterPro" id="IPR008271">
    <property type="entry name" value="Ser/Thr_kinase_AS"/>
</dbReference>
<keyword evidence="2" id="KW-0547">Nucleotide-binding</keyword>
<evidence type="ECO:0000256" key="2">
    <source>
        <dbReference type="ARBA" id="ARBA00022741"/>
    </source>
</evidence>
<keyword evidence="1" id="KW-0808">Transferase</keyword>
<dbReference type="PROSITE" id="PS00108">
    <property type="entry name" value="PROTEIN_KINASE_ST"/>
    <property type="match status" value="1"/>
</dbReference>
<keyword evidence="5" id="KW-0472">Membrane</keyword>
<organism evidence="7">
    <name type="scientific">Prosthecobacter dejongeii</name>
    <dbReference type="NCBI Taxonomy" id="48465"/>
    <lineage>
        <taxon>Bacteria</taxon>
        <taxon>Pseudomonadati</taxon>
        <taxon>Verrucomicrobiota</taxon>
        <taxon>Verrucomicrobiia</taxon>
        <taxon>Verrucomicrobiales</taxon>
        <taxon>Verrucomicrobiaceae</taxon>
        <taxon>Prosthecobacter</taxon>
    </lineage>
</organism>
<feature type="non-terminal residue" evidence="7">
    <location>
        <position position="1"/>
    </location>
</feature>
<name>Q5EUF7_9BACT</name>
<sequence>TAQVCDALAYMHSQGVIHRDIKPSNIMVGPEGQVKVMDFGLARQPLQAGESLTLSDVAVGSPDFIAPEAFSPGLSLDGRADVYAVGVLLYQMLTGHLPKGRFALPTQLRRDAYAGLDRVVDRALQTDRDQRYPSVHEMQQDLSSLYLEKPTAVPSPWTRRRLTSGLIVSVATATTAAGLVLAPFPLFFCQPWPMDSPALDSISTTQMRSLALTGFWSIRSGGPKTSGTRQGTGFGLNPWLVAWAN</sequence>
<keyword evidence="5" id="KW-1133">Transmembrane helix</keyword>
<feature type="domain" description="Protein kinase" evidence="6">
    <location>
        <begin position="1"/>
        <end position="147"/>
    </location>
</feature>
<feature type="transmembrane region" description="Helical" evidence="5">
    <location>
        <begin position="166"/>
        <end position="188"/>
    </location>
</feature>
<keyword evidence="3 7" id="KW-0418">Kinase</keyword>
<evidence type="ECO:0000256" key="3">
    <source>
        <dbReference type="ARBA" id="ARBA00022777"/>
    </source>
</evidence>
<proteinExistence type="predicted"/>
<dbReference type="CDD" id="cd14014">
    <property type="entry name" value="STKc_PknB_like"/>
    <property type="match status" value="1"/>
</dbReference>
<reference evidence="7" key="1">
    <citation type="submission" date="2004-07" db="EMBL/GenBank/DDBJ databases">
        <title>Eukaryotic signature proteins of Prosthecobacter dejongeii and Gemmata Wa1-1.</title>
        <authorList>
            <person name="Staley J.T."/>
            <person name="Bouzek H.K."/>
            <person name="Jenkins C."/>
        </authorList>
    </citation>
    <scope>NUCLEOTIDE SEQUENCE</scope>
</reference>
<reference evidence="7" key="2">
    <citation type="submission" date="2005-02" db="EMBL/GenBank/DDBJ databases">
        <authorList>
            <person name="Campbell J.W."/>
        </authorList>
    </citation>
    <scope>NUCLEOTIDE SEQUENCE</scope>
</reference>
<dbReference type="PANTHER" id="PTHR43289">
    <property type="entry name" value="MITOGEN-ACTIVATED PROTEIN KINASE KINASE KINASE 20-RELATED"/>
    <property type="match status" value="1"/>
</dbReference>
<keyword evidence="4" id="KW-0067">ATP-binding</keyword>
<keyword evidence="7" id="KW-0723">Serine/threonine-protein kinase</keyword>
<dbReference type="Gene3D" id="1.10.510.10">
    <property type="entry name" value="Transferase(Phosphotransferase) domain 1"/>
    <property type="match status" value="1"/>
</dbReference>
<dbReference type="InterPro" id="IPR011009">
    <property type="entry name" value="Kinase-like_dom_sf"/>
</dbReference>
<evidence type="ECO:0000256" key="1">
    <source>
        <dbReference type="ARBA" id="ARBA00022679"/>
    </source>
</evidence>
<dbReference type="GO" id="GO:0004674">
    <property type="term" value="F:protein serine/threonine kinase activity"/>
    <property type="evidence" value="ECO:0007669"/>
    <property type="project" value="UniProtKB-KW"/>
</dbReference>
<keyword evidence="5" id="KW-0812">Transmembrane</keyword>
<evidence type="ECO:0000256" key="4">
    <source>
        <dbReference type="ARBA" id="ARBA00022840"/>
    </source>
</evidence>
<dbReference type="GO" id="GO:0005524">
    <property type="term" value="F:ATP binding"/>
    <property type="evidence" value="ECO:0007669"/>
    <property type="project" value="UniProtKB-KW"/>
</dbReference>
<protein>
    <submittedName>
        <fullName evidence="7">Putative serine/threonine protein kinase</fullName>
    </submittedName>
</protein>
<dbReference type="Pfam" id="PF00069">
    <property type="entry name" value="Pkinase"/>
    <property type="match status" value="1"/>
</dbReference>
<dbReference type="PROSITE" id="PS50011">
    <property type="entry name" value="PROTEIN_KINASE_DOM"/>
    <property type="match status" value="1"/>
</dbReference>
<dbReference type="EMBL" id="AY738498">
    <property type="protein sequence ID" value="AAX07525.1"/>
    <property type="molecule type" value="Genomic_DNA"/>
</dbReference>
<accession>Q5EUF7</accession>